<reference evidence="2 3" key="1">
    <citation type="submission" date="2015-06" db="EMBL/GenBank/DDBJ databases">
        <title>Draft genome of the ant-associated black yeast Phialophora attae CBS 131958.</title>
        <authorList>
            <person name="Moreno L.F."/>
            <person name="Stielow B.J."/>
            <person name="de Hoog S."/>
            <person name="Vicente V.A."/>
            <person name="Weiss V.A."/>
            <person name="de Vries M."/>
            <person name="Cruz L.M."/>
            <person name="Souza E.M."/>
        </authorList>
    </citation>
    <scope>NUCLEOTIDE SEQUENCE [LARGE SCALE GENOMIC DNA]</scope>
    <source>
        <strain evidence="2 3">CBS 131958</strain>
    </source>
</reference>
<dbReference type="VEuPathDB" id="FungiDB:AB675_5669"/>
<dbReference type="GO" id="GO:0009187">
    <property type="term" value="P:cyclic nucleotide metabolic process"/>
    <property type="evidence" value="ECO:0007669"/>
    <property type="project" value="TreeGrafter"/>
</dbReference>
<dbReference type="PANTHER" id="PTHR28141:SF1">
    <property type="entry name" value="2',3'-CYCLIC-NUCLEOTIDE 3'-PHOSPHODIESTERASE"/>
    <property type="match status" value="1"/>
</dbReference>
<evidence type="ECO:0000313" key="2">
    <source>
        <dbReference type="EMBL" id="KPI41869.1"/>
    </source>
</evidence>
<dbReference type="Pfam" id="PF07823">
    <property type="entry name" value="CPDase"/>
    <property type="match status" value="1"/>
</dbReference>
<dbReference type="GO" id="GO:0004113">
    <property type="term" value="F:2',3'-cyclic-nucleotide 3'-phosphodiesterase activity"/>
    <property type="evidence" value="ECO:0007669"/>
    <property type="project" value="TreeGrafter"/>
</dbReference>
<gene>
    <name evidence="2" type="ORF">AB675_5669</name>
</gene>
<dbReference type="AlphaFoldDB" id="A0A0N0NNX0"/>
<dbReference type="STRING" id="1664694.A0A0N0NNX0"/>
<keyword evidence="1" id="KW-0472">Membrane</keyword>
<proteinExistence type="predicted"/>
<evidence type="ECO:0000256" key="1">
    <source>
        <dbReference type="SAM" id="Phobius"/>
    </source>
</evidence>
<dbReference type="GeneID" id="28737780"/>
<sequence>MTASLWLVPRENNPFTKTTIELITETVPSNFVSLLEGKKVNFEPHVTVTSDIDASKYGDKPQEWLDSLSLPEFKKEVNDLVLEMDEVEADDPYFRKLTIKLLKNDNLIKLAAQCRADAVDSESAQKWAETEYSPHLSLMYADIPRAEVKKKVPLIEMQIAYAIGDLFACCGGTLCMGGYLVLVDTSKPVDEWKTIAKRETPWAMWKMTRNMI</sequence>
<keyword evidence="1" id="KW-0812">Transmembrane</keyword>
<dbReference type="Gene3D" id="3.90.1140.10">
    <property type="entry name" value="Cyclic phosphodiesterase"/>
    <property type="match status" value="1"/>
</dbReference>
<protein>
    <submittedName>
        <fullName evidence="2">2',3'-cyclic-nucleotide 3'-phosphodiesterase</fullName>
    </submittedName>
</protein>
<dbReference type="Proteomes" id="UP000038010">
    <property type="component" value="Unassembled WGS sequence"/>
</dbReference>
<dbReference type="InterPro" id="IPR009097">
    <property type="entry name" value="Cyclic_Pdiesterase"/>
</dbReference>
<dbReference type="EMBL" id="LFJN01000008">
    <property type="protein sequence ID" value="KPI41869.1"/>
    <property type="molecule type" value="Genomic_DNA"/>
</dbReference>
<comment type="caution">
    <text evidence="2">The sequence shown here is derived from an EMBL/GenBank/DDBJ whole genome shotgun (WGS) entry which is preliminary data.</text>
</comment>
<dbReference type="RefSeq" id="XP_018001832.1">
    <property type="nucleotide sequence ID" value="XM_018145900.1"/>
</dbReference>
<dbReference type="PANTHER" id="PTHR28141">
    <property type="entry name" value="2',3'-CYCLIC-NUCLEOTIDE 3'-PHOSPHODIESTERASE"/>
    <property type="match status" value="1"/>
</dbReference>
<feature type="transmembrane region" description="Helical" evidence="1">
    <location>
        <begin position="159"/>
        <end position="182"/>
    </location>
</feature>
<accession>A0A0N0NNX0</accession>
<dbReference type="OrthoDB" id="514292at2759"/>
<dbReference type="InterPro" id="IPR012386">
    <property type="entry name" value="Cyclic-nucl_3Pdiesterase"/>
</dbReference>
<dbReference type="SUPFAM" id="SSF55144">
    <property type="entry name" value="LigT-like"/>
    <property type="match status" value="1"/>
</dbReference>
<evidence type="ECO:0000313" key="3">
    <source>
        <dbReference type="Proteomes" id="UP000038010"/>
    </source>
</evidence>
<keyword evidence="1" id="KW-1133">Transmembrane helix</keyword>
<name>A0A0N0NNX0_9EURO</name>
<keyword evidence="3" id="KW-1185">Reference proteome</keyword>
<organism evidence="2 3">
    <name type="scientific">Cyphellophora attinorum</name>
    <dbReference type="NCBI Taxonomy" id="1664694"/>
    <lineage>
        <taxon>Eukaryota</taxon>
        <taxon>Fungi</taxon>
        <taxon>Dikarya</taxon>
        <taxon>Ascomycota</taxon>
        <taxon>Pezizomycotina</taxon>
        <taxon>Eurotiomycetes</taxon>
        <taxon>Chaetothyriomycetidae</taxon>
        <taxon>Chaetothyriales</taxon>
        <taxon>Cyphellophoraceae</taxon>
        <taxon>Cyphellophora</taxon>
    </lineage>
</organism>